<gene>
    <name evidence="2" type="ORF">KPL81_02605</name>
</gene>
<keyword evidence="3" id="KW-1185">Reference proteome</keyword>
<dbReference type="RefSeq" id="WP_219790563.1">
    <property type="nucleotide sequence ID" value="NZ_JAHYCA010000001.1"/>
</dbReference>
<sequence length="155" mass="17112">MRLLAILLLLLCSVAVQAQSEGERVRAWTLEDQFGDDVMIAPGTRLLLVASSRKAADVVNEALEGLPEGFLESNMALYVADVSRMPKMITRMVMVPAMRSASYRVLLDYDSKVAPAHLGQGDEVLWLGLEGLVVEERRTFDSPEALRQALEALPR</sequence>
<comment type="caution">
    <text evidence="2">The sequence shown here is derived from an EMBL/GenBank/DDBJ whole genome shotgun (WGS) entry which is preliminary data.</text>
</comment>
<evidence type="ECO:0000313" key="2">
    <source>
        <dbReference type="EMBL" id="MBW6390056.1"/>
    </source>
</evidence>
<organism evidence="2 3">
    <name type="scientific">Billgrantia antri</name>
    <dbReference type="NCBI Taxonomy" id="2846777"/>
    <lineage>
        <taxon>Bacteria</taxon>
        <taxon>Pseudomonadati</taxon>
        <taxon>Pseudomonadota</taxon>
        <taxon>Gammaproteobacteria</taxon>
        <taxon>Oceanospirillales</taxon>
        <taxon>Halomonadaceae</taxon>
        <taxon>Billgrantia</taxon>
    </lineage>
</organism>
<keyword evidence="1" id="KW-0732">Signal</keyword>
<evidence type="ECO:0000256" key="1">
    <source>
        <dbReference type="SAM" id="SignalP"/>
    </source>
</evidence>
<name>A0ABS6ZJ18_9GAMM</name>
<dbReference type="Proteomes" id="UP000769617">
    <property type="component" value="Unassembled WGS sequence"/>
</dbReference>
<accession>A0ABS6ZJ18</accession>
<proteinExistence type="predicted"/>
<evidence type="ECO:0000313" key="3">
    <source>
        <dbReference type="Proteomes" id="UP000769617"/>
    </source>
</evidence>
<protein>
    <submittedName>
        <fullName evidence="2">FAD/FMN-containing dehydrogenase</fullName>
    </submittedName>
</protein>
<feature type="signal peptide" evidence="1">
    <location>
        <begin position="1"/>
        <end position="18"/>
    </location>
</feature>
<dbReference type="EMBL" id="JAHYCA010000001">
    <property type="protein sequence ID" value="MBW6390056.1"/>
    <property type="molecule type" value="Genomic_DNA"/>
</dbReference>
<feature type="chain" id="PRO_5047488220" evidence="1">
    <location>
        <begin position="19"/>
        <end position="155"/>
    </location>
</feature>
<reference evidence="2 3" key="1">
    <citation type="submission" date="2021-07" db="EMBL/GenBank/DDBJ databases">
        <authorList>
            <person name="So Y."/>
        </authorList>
    </citation>
    <scope>NUCLEOTIDE SEQUENCE [LARGE SCALE GENOMIC DNA]</scope>
    <source>
        <strain evidence="2 3">Y3S6</strain>
    </source>
</reference>